<keyword evidence="1" id="KW-1133">Transmembrane helix</keyword>
<keyword evidence="3" id="KW-1185">Reference proteome</keyword>
<organism evidence="2 3">
    <name type="scientific">Desulfosporosinus orientis (strain ATCC 19365 / DSM 765 / NCIMB 8382 / VKM B-1628 / Singapore I)</name>
    <name type="common">Desulfotomaculum orientis</name>
    <dbReference type="NCBI Taxonomy" id="768706"/>
    <lineage>
        <taxon>Bacteria</taxon>
        <taxon>Bacillati</taxon>
        <taxon>Bacillota</taxon>
        <taxon>Clostridia</taxon>
        <taxon>Eubacteriales</taxon>
        <taxon>Desulfitobacteriaceae</taxon>
        <taxon>Desulfosporosinus</taxon>
    </lineage>
</organism>
<keyword evidence="1" id="KW-0812">Transmembrane</keyword>
<dbReference type="eggNOG" id="ENOG502ZQKM">
    <property type="taxonomic scope" value="Bacteria"/>
</dbReference>
<dbReference type="RefSeq" id="WP_014183489.1">
    <property type="nucleotide sequence ID" value="NC_016584.1"/>
</dbReference>
<dbReference type="InterPro" id="IPR012902">
    <property type="entry name" value="N_methyl_site"/>
</dbReference>
<dbReference type="Proteomes" id="UP000006346">
    <property type="component" value="Chromosome"/>
</dbReference>
<name>G7W5M0_DESOD</name>
<gene>
    <name evidence="2" type="ordered locus">Desor_0992</name>
</gene>
<evidence type="ECO:0000313" key="3">
    <source>
        <dbReference type="Proteomes" id="UP000006346"/>
    </source>
</evidence>
<keyword evidence="1" id="KW-0472">Membrane</keyword>
<protein>
    <submittedName>
        <fullName evidence="2">Prepilin-type N-terminal cleavage/methylation domain-containing protein</fullName>
    </submittedName>
</protein>
<dbReference type="KEGG" id="dor:Desor_0992"/>
<dbReference type="HOGENOM" id="CLU_1913691_0_0_9"/>
<dbReference type="OrthoDB" id="1799220at2"/>
<proteinExistence type="predicted"/>
<feature type="transmembrane region" description="Helical" evidence="1">
    <location>
        <begin position="7"/>
        <end position="28"/>
    </location>
</feature>
<reference evidence="2 3" key="2">
    <citation type="journal article" date="2012" name="J. Bacteriol.">
        <title>Complete genome sequences of Desulfosporosinus orientis DSM765T, Desulfosporosinus youngiae DSM17734T, Desulfosporosinus meridiei DSM13257T, and Desulfosporosinus acidiphilus DSM22704T.</title>
        <authorList>
            <person name="Pester M."/>
            <person name="Brambilla E."/>
            <person name="Alazard D."/>
            <person name="Rattei T."/>
            <person name="Weinmaier T."/>
            <person name="Han J."/>
            <person name="Lucas S."/>
            <person name="Lapidus A."/>
            <person name="Cheng J.F."/>
            <person name="Goodwin L."/>
            <person name="Pitluck S."/>
            <person name="Peters L."/>
            <person name="Ovchinnikova G."/>
            <person name="Teshima H."/>
            <person name="Detter J.C."/>
            <person name="Han C.S."/>
            <person name="Tapia R."/>
            <person name="Land M.L."/>
            <person name="Hauser L."/>
            <person name="Kyrpides N.C."/>
            <person name="Ivanova N.N."/>
            <person name="Pagani I."/>
            <person name="Huntmann M."/>
            <person name="Wei C.L."/>
            <person name="Davenport K.W."/>
            <person name="Daligault H."/>
            <person name="Chain P.S."/>
            <person name="Chen A."/>
            <person name="Mavromatis K."/>
            <person name="Markowitz V."/>
            <person name="Szeto E."/>
            <person name="Mikhailova N."/>
            <person name="Pati A."/>
            <person name="Wagner M."/>
            <person name="Woyke T."/>
            <person name="Ollivier B."/>
            <person name="Klenk H.P."/>
            <person name="Spring S."/>
            <person name="Loy A."/>
        </authorList>
    </citation>
    <scope>NUCLEOTIDE SEQUENCE [LARGE SCALE GENOMIC DNA]</scope>
    <source>
        <strain evidence="3">ATCC 19365 / DSM 765 / NCIMB 8382 / VKM B-1628</strain>
    </source>
</reference>
<dbReference type="STRING" id="768706.Desor_0992"/>
<evidence type="ECO:0000256" key="1">
    <source>
        <dbReference type="SAM" id="Phobius"/>
    </source>
</evidence>
<reference evidence="3" key="1">
    <citation type="submission" date="2011-11" db="EMBL/GenBank/DDBJ databases">
        <title>Complete sequence of Desulfosporosinus orientis DSM 765.</title>
        <authorList>
            <person name="Lucas S."/>
            <person name="Han J."/>
            <person name="Lapidus A."/>
            <person name="Cheng J.-F."/>
            <person name="Goodwin L."/>
            <person name="Pitluck S."/>
            <person name="Peters L."/>
            <person name="Ovchinnikova G."/>
            <person name="Teshima H."/>
            <person name="Detter J.C."/>
            <person name="Han C."/>
            <person name="Tapia R."/>
            <person name="Land M."/>
            <person name="Hauser L."/>
            <person name="Kyrpides N."/>
            <person name="Ivanova N."/>
            <person name="Pagani I."/>
            <person name="Pester M."/>
            <person name="Spring S."/>
            <person name="Ollivier B."/>
            <person name="Rattei T."/>
            <person name="Klenk H.-P."/>
            <person name="Wagner M."/>
            <person name="Loy A."/>
            <person name="Woyke T."/>
        </authorList>
    </citation>
    <scope>NUCLEOTIDE SEQUENCE [LARGE SCALE GENOMIC DNA]</scope>
    <source>
        <strain evidence="3">ATCC 19365 / DSM 765 / NCIMB 8382 / VKM B-1628</strain>
    </source>
</reference>
<dbReference type="Pfam" id="PF07963">
    <property type="entry name" value="N_methyl"/>
    <property type="match status" value="1"/>
</dbReference>
<evidence type="ECO:0000313" key="2">
    <source>
        <dbReference type="EMBL" id="AET66667.1"/>
    </source>
</evidence>
<dbReference type="NCBIfam" id="TIGR02532">
    <property type="entry name" value="IV_pilin_GFxxxE"/>
    <property type="match status" value="1"/>
</dbReference>
<dbReference type="AlphaFoldDB" id="G7W5M0"/>
<accession>G7W5M0</accession>
<dbReference type="PATRIC" id="fig|768706.3.peg.960"/>
<dbReference type="EMBL" id="CP003108">
    <property type="protein sequence ID" value="AET66667.1"/>
    <property type="molecule type" value="Genomic_DNA"/>
</dbReference>
<sequence>MRRKEKGMTVLEVIIAITILLIGTSFVVQSNSLSYNYLKKQEIHQQMVFFAAGRMEAALEGKTSFDSTIMAYPFNTFTTTFVDHTIAPDDRNLDIPVLDGKTMALIPFKVIISAPGQADVEMYNYQVNLHDD</sequence>